<keyword evidence="1" id="KW-0732">Signal</keyword>
<evidence type="ECO:0000313" key="2">
    <source>
        <dbReference type="EMBL" id="KAK4031756.1"/>
    </source>
</evidence>
<organism evidence="2 3">
    <name type="scientific">Parachaetomium inaequale</name>
    <dbReference type="NCBI Taxonomy" id="2588326"/>
    <lineage>
        <taxon>Eukaryota</taxon>
        <taxon>Fungi</taxon>
        <taxon>Dikarya</taxon>
        <taxon>Ascomycota</taxon>
        <taxon>Pezizomycotina</taxon>
        <taxon>Sordariomycetes</taxon>
        <taxon>Sordariomycetidae</taxon>
        <taxon>Sordariales</taxon>
        <taxon>Chaetomiaceae</taxon>
        <taxon>Parachaetomium</taxon>
    </lineage>
</organism>
<dbReference type="PROSITE" id="PS51257">
    <property type="entry name" value="PROKAR_LIPOPROTEIN"/>
    <property type="match status" value="1"/>
</dbReference>
<protein>
    <submittedName>
        <fullName evidence="2">Uncharacterized protein</fullName>
    </submittedName>
</protein>
<gene>
    <name evidence="2" type="ORF">C8A01DRAFT_21075</name>
</gene>
<accession>A0AAN6P4U0</accession>
<name>A0AAN6P4U0_9PEZI</name>
<dbReference type="EMBL" id="MU854708">
    <property type="protein sequence ID" value="KAK4031756.1"/>
    <property type="molecule type" value="Genomic_DNA"/>
</dbReference>
<proteinExistence type="predicted"/>
<sequence>MRLLPALLLSASVVYACSDEAYRCKNPSGSTSEDWEVTQTICNNLETGTCYCWGAAEDYCDFVDGSSKIRDFQKQCESWGENWYWTQC</sequence>
<evidence type="ECO:0000256" key="1">
    <source>
        <dbReference type="SAM" id="SignalP"/>
    </source>
</evidence>
<reference evidence="3" key="1">
    <citation type="journal article" date="2023" name="Mol. Phylogenet. Evol.">
        <title>Genome-scale phylogeny and comparative genomics of the fungal order Sordariales.</title>
        <authorList>
            <person name="Hensen N."/>
            <person name="Bonometti L."/>
            <person name="Westerberg I."/>
            <person name="Brannstrom I.O."/>
            <person name="Guillou S."/>
            <person name="Cros-Aarteil S."/>
            <person name="Calhoun S."/>
            <person name="Haridas S."/>
            <person name="Kuo A."/>
            <person name="Mondo S."/>
            <person name="Pangilinan J."/>
            <person name="Riley R."/>
            <person name="LaButti K."/>
            <person name="Andreopoulos B."/>
            <person name="Lipzen A."/>
            <person name="Chen C."/>
            <person name="Yan M."/>
            <person name="Daum C."/>
            <person name="Ng V."/>
            <person name="Clum A."/>
            <person name="Steindorff A."/>
            <person name="Ohm R.A."/>
            <person name="Martin F."/>
            <person name="Silar P."/>
            <person name="Natvig D.O."/>
            <person name="Lalanne C."/>
            <person name="Gautier V."/>
            <person name="Ament-Velasquez S.L."/>
            <person name="Kruys A."/>
            <person name="Hutchinson M.I."/>
            <person name="Powell A.J."/>
            <person name="Barry K."/>
            <person name="Miller A.N."/>
            <person name="Grigoriev I.V."/>
            <person name="Debuchy R."/>
            <person name="Gladieux P."/>
            <person name="Hiltunen Thoren M."/>
            <person name="Johannesson H."/>
        </authorList>
    </citation>
    <scope>NUCLEOTIDE SEQUENCE [LARGE SCALE GENOMIC DNA]</scope>
    <source>
        <strain evidence="3">CBS 284.82</strain>
    </source>
</reference>
<evidence type="ECO:0000313" key="3">
    <source>
        <dbReference type="Proteomes" id="UP001303115"/>
    </source>
</evidence>
<dbReference type="Proteomes" id="UP001303115">
    <property type="component" value="Unassembled WGS sequence"/>
</dbReference>
<keyword evidence="3" id="KW-1185">Reference proteome</keyword>
<feature type="signal peptide" evidence="1">
    <location>
        <begin position="1"/>
        <end position="16"/>
    </location>
</feature>
<comment type="caution">
    <text evidence="2">The sequence shown here is derived from an EMBL/GenBank/DDBJ whole genome shotgun (WGS) entry which is preliminary data.</text>
</comment>
<feature type="chain" id="PRO_5043021618" evidence="1">
    <location>
        <begin position="17"/>
        <end position="88"/>
    </location>
</feature>
<dbReference type="AlphaFoldDB" id="A0AAN6P4U0"/>